<evidence type="ECO:0000259" key="1">
    <source>
        <dbReference type="SMART" id="SM00871"/>
    </source>
</evidence>
<proteinExistence type="predicted"/>
<dbReference type="EMBL" id="DF967972">
    <property type="protein sequence ID" value="GAP13102.1"/>
    <property type="molecule type" value="Genomic_DNA"/>
</dbReference>
<dbReference type="SUPFAM" id="SSF55136">
    <property type="entry name" value="Probable bacterial effector-binding domain"/>
    <property type="match status" value="1"/>
</dbReference>
<dbReference type="Pfam" id="PF06445">
    <property type="entry name" value="GyrI-like"/>
    <property type="match status" value="1"/>
</dbReference>
<keyword evidence="3" id="KW-1185">Reference proteome</keyword>
<dbReference type="InterPro" id="IPR029442">
    <property type="entry name" value="GyrI-like"/>
</dbReference>
<dbReference type="SMART" id="SM00871">
    <property type="entry name" value="AraC_E_bind"/>
    <property type="match status" value="1"/>
</dbReference>
<sequence>MDIQCEVKERSDMPVMSVRTRCPVAELKPTIGQNYARIATYLAGLGKQPTYAPFVVYYNMDMNDLDVEVGFPAEAGLPGEGEIQANTLPSGKALSAMYTGSYEKMAEAYAVIDHWAKEHNLKYTGVVYEFYHNDPAVTPPEQLITEIVFPLAD</sequence>
<dbReference type="Gene3D" id="3.20.80.10">
    <property type="entry name" value="Regulatory factor, effector binding domain"/>
    <property type="match status" value="1"/>
</dbReference>
<feature type="domain" description="AraC effector-binding" evidence="1">
    <location>
        <begin position="3"/>
        <end position="152"/>
    </location>
</feature>
<dbReference type="AlphaFoldDB" id="A0A0S7B7M4"/>
<dbReference type="Proteomes" id="UP000055060">
    <property type="component" value="Unassembled WGS sequence"/>
</dbReference>
<dbReference type="InterPro" id="IPR011256">
    <property type="entry name" value="Reg_factor_effector_dom_sf"/>
</dbReference>
<dbReference type="RefSeq" id="WP_075072460.1">
    <property type="nucleotide sequence ID" value="NZ_DF967972.1"/>
</dbReference>
<gene>
    <name evidence="2" type="ORF">LARV_00844</name>
</gene>
<dbReference type="InterPro" id="IPR010499">
    <property type="entry name" value="AraC_E-bd"/>
</dbReference>
<evidence type="ECO:0000313" key="3">
    <source>
        <dbReference type="Proteomes" id="UP000055060"/>
    </source>
</evidence>
<name>A0A0S7B7M4_9CHLR</name>
<reference evidence="2" key="1">
    <citation type="submission" date="2015-07" db="EMBL/GenBank/DDBJ databases">
        <title>Draft Genome Sequences of Anaerolinea thermolimosa IMO-1, Bellilinea caldifistulae GOMI-1, Leptolinea tardivitalis YMTK-2, Levilinea saccharolytica KIBI-1,Longilinea arvoryzae KOME-1, Previously Described as Members of the Anaerolineaceae (Chloroflexi).</title>
        <authorList>
            <person name="Sekiguchi Y."/>
            <person name="Ohashi A."/>
            <person name="Matsuura N."/>
            <person name="Tourlousse M.D."/>
        </authorList>
    </citation>
    <scope>NUCLEOTIDE SEQUENCE [LARGE SCALE GENOMIC DNA]</scope>
    <source>
        <strain evidence="2">KOME-1</strain>
    </source>
</reference>
<accession>A0A0S7B7M4</accession>
<evidence type="ECO:0000313" key="2">
    <source>
        <dbReference type="EMBL" id="GAP13102.1"/>
    </source>
</evidence>
<dbReference type="STRING" id="360412.LARV_00844"/>
<organism evidence="2">
    <name type="scientific">Longilinea arvoryzae</name>
    <dbReference type="NCBI Taxonomy" id="360412"/>
    <lineage>
        <taxon>Bacteria</taxon>
        <taxon>Bacillati</taxon>
        <taxon>Chloroflexota</taxon>
        <taxon>Anaerolineae</taxon>
        <taxon>Anaerolineales</taxon>
        <taxon>Anaerolineaceae</taxon>
        <taxon>Longilinea</taxon>
    </lineage>
</organism>
<protein>
    <submittedName>
        <fullName evidence="2">Transcriptional regulator, effector-binding domain/component</fullName>
    </submittedName>
</protein>
<dbReference type="OrthoDB" id="9773308at2"/>